<accession>X0SYY7</accession>
<feature type="non-terminal residue" evidence="1">
    <location>
        <position position="1"/>
    </location>
</feature>
<dbReference type="EMBL" id="BARS01005951">
    <property type="protein sequence ID" value="GAF81147.1"/>
    <property type="molecule type" value="Genomic_DNA"/>
</dbReference>
<proteinExistence type="predicted"/>
<dbReference type="AlphaFoldDB" id="X0SYY7"/>
<protein>
    <submittedName>
        <fullName evidence="1">Uncharacterized protein</fullName>
    </submittedName>
</protein>
<organism evidence="1">
    <name type="scientific">marine sediment metagenome</name>
    <dbReference type="NCBI Taxonomy" id="412755"/>
    <lineage>
        <taxon>unclassified sequences</taxon>
        <taxon>metagenomes</taxon>
        <taxon>ecological metagenomes</taxon>
    </lineage>
</organism>
<evidence type="ECO:0000313" key="1">
    <source>
        <dbReference type="EMBL" id="GAF81147.1"/>
    </source>
</evidence>
<feature type="non-terminal residue" evidence="1">
    <location>
        <position position="425"/>
    </location>
</feature>
<name>X0SYY7_9ZZZZ</name>
<gene>
    <name evidence="1" type="ORF">S01H1_11665</name>
</gene>
<reference evidence="1" key="1">
    <citation type="journal article" date="2014" name="Front. Microbiol.">
        <title>High frequency of phylogenetically diverse reductive dehalogenase-homologous genes in deep subseafloor sedimentary metagenomes.</title>
        <authorList>
            <person name="Kawai M."/>
            <person name="Futagami T."/>
            <person name="Toyoda A."/>
            <person name="Takaki Y."/>
            <person name="Nishi S."/>
            <person name="Hori S."/>
            <person name="Arai W."/>
            <person name="Tsubouchi T."/>
            <person name="Morono Y."/>
            <person name="Uchiyama I."/>
            <person name="Ito T."/>
            <person name="Fujiyama A."/>
            <person name="Inagaki F."/>
            <person name="Takami H."/>
        </authorList>
    </citation>
    <scope>NUCLEOTIDE SEQUENCE</scope>
    <source>
        <strain evidence="1">Expedition CK06-06</strain>
    </source>
</reference>
<sequence length="425" mass="42108">QLTLSQNITSAGAIVTLYPNVDGVSQSGGVLTGGGLLLRGVGTFALTRNNNFDMIAADVTGQLTYTDSDGLMVGTIGATSGINSGSNDVTLNSGGNMDLSQSITAASATVTLRPSAGGVTQSGGAITSSNLLLEGSGTFTINQLANDIGTLAAWINGSVSYRNSTALTIGSVGAIQGILTGDSDANGVPDIAGGDVDILAGGAITINEDINTRTGTGGQHNSIGEIFQSGSMIILGQGNITLAASGGDQPLIISSDLEITEGALFHIGDIIINARVYSTDNRPITLTSRDGSIDSTGGIIDSGGTDLIITAGSKLVLGTVNAGGGMLSLNSGDGVSANSGGVITAKELLLTGTGDFQLNNWNNDFDTMAAAVNGEINLTDRSGLDIGVVGAVSGISTSGGAVTILARQGPIAVRQSIDTGPGSGV</sequence>
<comment type="caution">
    <text evidence="1">The sequence shown here is derived from an EMBL/GenBank/DDBJ whole genome shotgun (WGS) entry which is preliminary data.</text>
</comment>